<dbReference type="PANTHER" id="PTHR13315">
    <property type="entry name" value="METALLO PHOSPHOESTERASE RELATED"/>
    <property type="match status" value="1"/>
</dbReference>
<gene>
    <name evidence="12" type="ORF">KUTeg_019434</name>
</gene>
<keyword evidence="9" id="KW-0464">Manganese</keyword>
<comment type="caution">
    <text evidence="12">The sequence shown here is derived from an EMBL/GenBank/DDBJ whole genome shotgun (WGS) entry which is preliminary data.</text>
</comment>
<sequence>MWVICQFPSRCCFYIRTNKCSRLIFLVLLLLFYCEFLHYYLVLLFCTWPSLTGKNMVDFVATESQHRPLKAMFIADTHILGFKDGHWFDKLRREWQMERSFQTAMMIHSPDVVFILGDLLDEGKWCSQLEFQYHVSRFHKMFQTPAGVHTEILVGNHDVGFHYMMSERNHRRFEHAFDAPAVKLLEIKGNLFVMLNSMAMEGDGCNLCSEAVEKLEEISWQLKCAKGTSERKTVAKLQKDERSMFVLFFFLLLTQSSPKQLLSLFNYEKILTGLCYSELYKIKQHFPMYRQSDANCSLPDAAPVEEKEIPFREKWDCLSKEATQQLFDWINPRLIISAHTHHGCYRIHDHGTPEWTGSNSTGFSIYGHVESITISHYQNTILFLILLVVDQSKNFLYVICYRSAVVFMSNVKNDKYKNIWLKCFRWNGSADKLSQYSDGL</sequence>
<protein>
    <recommendedName>
        <fullName evidence="11">Calcineurin-like phosphoesterase domain-containing protein</fullName>
    </recommendedName>
</protein>
<evidence type="ECO:0000313" key="12">
    <source>
        <dbReference type="EMBL" id="KAJ8303038.1"/>
    </source>
</evidence>
<name>A0ABQ9ECI4_TEGGR</name>
<dbReference type="Gene3D" id="3.60.21.10">
    <property type="match status" value="1"/>
</dbReference>
<evidence type="ECO:0000256" key="4">
    <source>
        <dbReference type="ARBA" id="ARBA00022692"/>
    </source>
</evidence>
<proteinExistence type="inferred from homology"/>
<evidence type="ECO:0000256" key="9">
    <source>
        <dbReference type="ARBA" id="ARBA00023211"/>
    </source>
</evidence>
<evidence type="ECO:0000256" key="7">
    <source>
        <dbReference type="ARBA" id="ARBA00022989"/>
    </source>
</evidence>
<accession>A0ABQ9ECI4</accession>
<keyword evidence="7 10" id="KW-1133">Transmembrane helix</keyword>
<dbReference type="EMBL" id="JARBDR010000917">
    <property type="protein sequence ID" value="KAJ8303038.1"/>
    <property type="molecule type" value="Genomic_DNA"/>
</dbReference>
<reference evidence="12 13" key="1">
    <citation type="submission" date="2022-12" db="EMBL/GenBank/DDBJ databases">
        <title>Chromosome-level genome of Tegillarca granosa.</title>
        <authorList>
            <person name="Kim J."/>
        </authorList>
    </citation>
    <scope>NUCLEOTIDE SEQUENCE [LARGE SCALE GENOMIC DNA]</scope>
    <source>
        <strain evidence="12">Teg-2019</strain>
        <tissue evidence="12">Adductor muscle</tissue>
    </source>
</reference>
<feature type="domain" description="Calcineurin-like phosphoesterase" evidence="11">
    <location>
        <begin position="70"/>
        <end position="341"/>
    </location>
</feature>
<evidence type="ECO:0000256" key="5">
    <source>
        <dbReference type="ARBA" id="ARBA00022723"/>
    </source>
</evidence>
<dbReference type="InterPro" id="IPR029052">
    <property type="entry name" value="Metallo-depent_PP-like"/>
</dbReference>
<evidence type="ECO:0000259" key="11">
    <source>
        <dbReference type="Pfam" id="PF00149"/>
    </source>
</evidence>
<dbReference type="PANTHER" id="PTHR13315:SF0">
    <property type="entry name" value="METALLOPHOSPHOESTERASE 1"/>
    <property type="match status" value="1"/>
</dbReference>
<evidence type="ECO:0000256" key="10">
    <source>
        <dbReference type="SAM" id="Phobius"/>
    </source>
</evidence>
<comment type="cofactor">
    <cofactor evidence="1">
        <name>Mn(2+)</name>
        <dbReference type="ChEBI" id="CHEBI:29035"/>
    </cofactor>
</comment>
<evidence type="ECO:0000256" key="1">
    <source>
        <dbReference type="ARBA" id="ARBA00001936"/>
    </source>
</evidence>
<comment type="similarity">
    <text evidence="3">Belongs to the metallophosphoesterase superfamily. MPPE1 family.</text>
</comment>
<dbReference type="InterPro" id="IPR033308">
    <property type="entry name" value="PGAP5/Cdc1/Ted1"/>
</dbReference>
<dbReference type="SUPFAM" id="SSF56300">
    <property type="entry name" value="Metallo-dependent phosphatases"/>
    <property type="match status" value="1"/>
</dbReference>
<dbReference type="Pfam" id="PF00149">
    <property type="entry name" value="Metallophos"/>
    <property type="match status" value="1"/>
</dbReference>
<evidence type="ECO:0000256" key="2">
    <source>
        <dbReference type="ARBA" id="ARBA00004141"/>
    </source>
</evidence>
<keyword evidence="8 10" id="KW-0472">Membrane</keyword>
<keyword evidence="6" id="KW-0378">Hydrolase</keyword>
<keyword evidence="4 10" id="KW-0812">Transmembrane</keyword>
<comment type="subcellular location">
    <subcellularLocation>
        <location evidence="2">Membrane</location>
        <topology evidence="2">Multi-pass membrane protein</topology>
    </subcellularLocation>
</comment>
<feature type="transmembrane region" description="Helical" evidence="10">
    <location>
        <begin position="23"/>
        <end position="45"/>
    </location>
</feature>
<evidence type="ECO:0000256" key="3">
    <source>
        <dbReference type="ARBA" id="ARBA00008895"/>
    </source>
</evidence>
<dbReference type="Proteomes" id="UP001217089">
    <property type="component" value="Unassembled WGS sequence"/>
</dbReference>
<evidence type="ECO:0000256" key="8">
    <source>
        <dbReference type="ARBA" id="ARBA00023136"/>
    </source>
</evidence>
<evidence type="ECO:0000256" key="6">
    <source>
        <dbReference type="ARBA" id="ARBA00022801"/>
    </source>
</evidence>
<keyword evidence="5" id="KW-0479">Metal-binding</keyword>
<dbReference type="InterPro" id="IPR004843">
    <property type="entry name" value="Calcineurin-like_PHP"/>
</dbReference>
<organism evidence="12 13">
    <name type="scientific">Tegillarca granosa</name>
    <name type="common">Malaysian cockle</name>
    <name type="synonym">Anadara granosa</name>
    <dbReference type="NCBI Taxonomy" id="220873"/>
    <lineage>
        <taxon>Eukaryota</taxon>
        <taxon>Metazoa</taxon>
        <taxon>Spiralia</taxon>
        <taxon>Lophotrochozoa</taxon>
        <taxon>Mollusca</taxon>
        <taxon>Bivalvia</taxon>
        <taxon>Autobranchia</taxon>
        <taxon>Pteriomorphia</taxon>
        <taxon>Arcoida</taxon>
        <taxon>Arcoidea</taxon>
        <taxon>Arcidae</taxon>
        <taxon>Tegillarca</taxon>
    </lineage>
</organism>
<evidence type="ECO:0000313" key="13">
    <source>
        <dbReference type="Proteomes" id="UP001217089"/>
    </source>
</evidence>
<keyword evidence="13" id="KW-1185">Reference proteome</keyword>